<keyword evidence="3" id="KW-1185">Reference proteome</keyword>
<keyword evidence="2" id="KW-0548">Nucleotidyltransferase</keyword>
<dbReference type="InterPro" id="IPR043502">
    <property type="entry name" value="DNA/RNA_pol_sf"/>
</dbReference>
<keyword evidence="2" id="KW-0695">RNA-directed DNA polymerase</keyword>
<dbReference type="Proteomes" id="UP000242188">
    <property type="component" value="Unassembled WGS sequence"/>
</dbReference>
<evidence type="ECO:0000313" key="2">
    <source>
        <dbReference type="EMBL" id="OWF50811.1"/>
    </source>
</evidence>
<sequence length="527" mass="61380">MEKCVFKYVYNFLHTHSLLSPHQSGFRHGDSPSNQLLAIIHDIYLALDNGKEIRMVFCDISKAFDRVWHKGLLCKLSSYGIRNSLLVWFENYLSDRKQRVVINGKNSNWLNVKAGVPQGSILGPLLFLIYINDIVKDIQAKIKLFADDTSLYVTVDIPRVSADILNSDLNKFHNWSQRWLVNFNPSKTETLLISRKTIKPFHPPLNMNNTNISEVATHKHLGIFLSGNGHWNEHISYLISKISPKINILRKFKFSLDRYSLQTMYYTLIRPILDYGDILWDCLTKAQSELLENLQLEAARIVTGGTRLTSRIKLYTETGWLPLEERRKQHKLILFHKMVHGLAPQYLLDILPQRNRNYHNHDTRTGNNFRPLVSHTSLYNKSFLPSAISIWNSLPDYVKNDPSIYKLKTYLRKPSNKIKNFYFNGTRLGQIHHARLRMECSSLKFYLYQRNLIDSPLCSCMQANETNEHYLLHCCLFSQLRLHTFNEINHPLSTDLLLFGNNELTDDENALNFSSVQNVIIHSERFD</sequence>
<dbReference type="AlphaFoldDB" id="A0A210QQ08"/>
<dbReference type="OrthoDB" id="6154697at2759"/>
<comment type="caution">
    <text evidence="2">The sequence shown here is derived from an EMBL/GenBank/DDBJ whole genome shotgun (WGS) entry which is preliminary data.</text>
</comment>
<dbReference type="STRING" id="6573.A0A210QQ08"/>
<dbReference type="CDD" id="cd01650">
    <property type="entry name" value="RT_nLTR_like"/>
    <property type="match status" value="1"/>
</dbReference>
<reference evidence="2 3" key="1">
    <citation type="journal article" date="2017" name="Nat. Ecol. Evol.">
        <title>Scallop genome provides insights into evolution of bilaterian karyotype and development.</title>
        <authorList>
            <person name="Wang S."/>
            <person name="Zhang J."/>
            <person name="Jiao W."/>
            <person name="Li J."/>
            <person name="Xun X."/>
            <person name="Sun Y."/>
            <person name="Guo X."/>
            <person name="Huan P."/>
            <person name="Dong B."/>
            <person name="Zhang L."/>
            <person name="Hu X."/>
            <person name="Sun X."/>
            <person name="Wang J."/>
            <person name="Zhao C."/>
            <person name="Wang Y."/>
            <person name="Wang D."/>
            <person name="Huang X."/>
            <person name="Wang R."/>
            <person name="Lv J."/>
            <person name="Li Y."/>
            <person name="Zhang Z."/>
            <person name="Liu B."/>
            <person name="Lu W."/>
            <person name="Hui Y."/>
            <person name="Liang J."/>
            <person name="Zhou Z."/>
            <person name="Hou R."/>
            <person name="Li X."/>
            <person name="Liu Y."/>
            <person name="Li H."/>
            <person name="Ning X."/>
            <person name="Lin Y."/>
            <person name="Zhao L."/>
            <person name="Xing Q."/>
            <person name="Dou J."/>
            <person name="Li Y."/>
            <person name="Mao J."/>
            <person name="Guo H."/>
            <person name="Dou H."/>
            <person name="Li T."/>
            <person name="Mu C."/>
            <person name="Jiang W."/>
            <person name="Fu Q."/>
            <person name="Fu X."/>
            <person name="Miao Y."/>
            <person name="Liu J."/>
            <person name="Yu Q."/>
            <person name="Li R."/>
            <person name="Liao H."/>
            <person name="Li X."/>
            <person name="Kong Y."/>
            <person name="Jiang Z."/>
            <person name="Chourrout D."/>
            <person name="Li R."/>
            <person name="Bao Z."/>
        </authorList>
    </citation>
    <scope>NUCLEOTIDE SEQUENCE [LARGE SCALE GENOMIC DNA]</scope>
    <source>
        <strain evidence="2 3">PY_sf001</strain>
    </source>
</reference>
<dbReference type="InterPro" id="IPR000477">
    <property type="entry name" value="RT_dom"/>
</dbReference>
<dbReference type="PROSITE" id="PS50878">
    <property type="entry name" value="RT_POL"/>
    <property type="match status" value="1"/>
</dbReference>
<dbReference type="GO" id="GO:0003964">
    <property type="term" value="F:RNA-directed DNA polymerase activity"/>
    <property type="evidence" value="ECO:0007669"/>
    <property type="project" value="UniProtKB-KW"/>
</dbReference>
<keyword evidence="2" id="KW-0808">Transferase</keyword>
<dbReference type="Pfam" id="PF00078">
    <property type="entry name" value="RVT_1"/>
    <property type="match status" value="1"/>
</dbReference>
<dbReference type="SUPFAM" id="SSF56672">
    <property type="entry name" value="DNA/RNA polymerases"/>
    <property type="match status" value="1"/>
</dbReference>
<protein>
    <submittedName>
        <fullName evidence="2">RNA-directed DNA polymerase from transposon BS</fullName>
    </submittedName>
</protein>
<proteinExistence type="predicted"/>
<evidence type="ECO:0000259" key="1">
    <source>
        <dbReference type="PROSITE" id="PS50878"/>
    </source>
</evidence>
<dbReference type="EMBL" id="NEDP02002425">
    <property type="protein sequence ID" value="OWF50811.1"/>
    <property type="molecule type" value="Genomic_DNA"/>
</dbReference>
<accession>A0A210QQ08</accession>
<dbReference type="PANTHER" id="PTHR33332">
    <property type="entry name" value="REVERSE TRANSCRIPTASE DOMAIN-CONTAINING PROTEIN"/>
    <property type="match status" value="1"/>
</dbReference>
<name>A0A210QQ08_MIZYE</name>
<evidence type="ECO:0000313" key="3">
    <source>
        <dbReference type="Proteomes" id="UP000242188"/>
    </source>
</evidence>
<organism evidence="2 3">
    <name type="scientific">Mizuhopecten yessoensis</name>
    <name type="common">Japanese scallop</name>
    <name type="synonym">Patinopecten yessoensis</name>
    <dbReference type="NCBI Taxonomy" id="6573"/>
    <lineage>
        <taxon>Eukaryota</taxon>
        <taxon>Metazoa</taxon>
        <taxon>Spiralia</taxon>
        <taxon>Lophotrochozoa</taxon>
        <taxon>Mollusca</taxon>
        <taxon>Bivalvia</taxon>
        <taxon>Autobranchia</taxon>
        <taxon>Pteriomorphia</taxon>
        <taxon>Pectinida</taxon>
        <taxon>Pectinoidea</taxon>
        <taxon>Pectinidae</taxon>
        <taxon>Mizuhopecten</taxon>
    </lineage>
</organism>
<feature type="domain" description="Reverse transcriptase" evidence="1">
    <location>
        <begin position="1"/>
        <end position="212"/>
    </location>
</feature>
<gene>
    <name evidence="2" type="ORF">KP79_PYT25650</name>
</gene>